<comment type="caution">
    <text evidence="1">The sequence shown here is derived from an EMBL/GenBank/DDBJ whole genome shotgun (WGS) entry which is preliminary data.</text>
</comment>
<sequence>MKNGAVELAKGGEKKYEDYEVEIRFDFGRELCKDLFKKWPNLDESHFTAEKVSGAITNLCICSENGNMVHVTVRLYGPNTECVINREMKLQALSHLSPTGFGPKLLGVFENGMV</sequence>
<evidence type="ECO:0000313" key="2">
    <source>
        <dbReference type="Proteomes" id="UP001055811"/>
    </source>
</evidence>
<name>A0ACB9DZC8_CICIN</name>
<gene>
    <name evidence="1" type="ORF">L2E82_22937</name>
</gene>
<keyword evidence="2" id="KW-1185">Reference proteome</keyword>
<reference evidence="2" key="1">
    <citation type="journal article" date="2022" name="Mol. Ecol. Resour.">
        <title>The genomes of chicory, endive, great burdock and yacon provide insights into Asteraceae palaeo-polyploidization history and plant inulin production.</title>
        <authorList>
            <person name="Fan W."/>
            <person name="Wang S."/>
            <person name="Wang H."/>
            <person name="Wang A."/>
            <person name="Jiang F."/>
            <person name="Liu H."/>
            <person name="Zhao H."/>
            <person name="Xu D."/>
            <person name="Zhang Y."/>
        </authorList>
    </citation>
    <scope>NUCLEOTIDE SEQUENCE [LARGE SCALE GENOMIC DNA]</scope>
    <source>
        <strain evidence="2">cv. Punajuju</strain>
    </source>
</reference>
<evidence type="ECO:0000313" key="1">
    <source>
        <dbReference type="EMBL" id="KAI3751846.1"/>
    </source>
</evidence>
<reference evidence="1 2" key="2">
    <citation type="journal article" date="2022" name="Mol. Ecol. Resour.">
        <title>The genomes of chicory, endive, great burdock and yacon provide insights into Asteraceae paleo-polyploidization history and plant inulin production.</title>
        <authorList>
            <person name="Fan W."/>
            <person name="Wang S."/>
            <person name="Wang H."/>
            <person name="Wang A."/>
            <person name="Jiang F."/>
            <person name="Liu H."/>
            <person name="Zhao H."/>
            <person name="Xu D."/>
            <person name="Zhang Y."/>
        </authorList>
    </citation>
    <scope>NUCLEOTIDE SEQUENCE [LARGE SCALE GENOMIC DNA]</scope>
    <source>
        <strain evidence="2">cv. Punajuju</strain>
        <tissue evidence="1">Leaves</tissue>
    </source>
</reference>
<protein>
    <submittedName>
        <fullName evidence="1">Uncharacterized protein</fullName>
    </submittedName>
</protein>
<dbReference type="EMBL" id="CM042012">
    <property type="protein sequence ID" value="KAI3751846.1"/>
    <property type="molecule type" value="Genomic_DNA"/>
</dbReference>
<accession>A0ACB9DZC8</accession>
<dbReference type="Proteomes" id="UP001055811">
    <property type="component" value="Linkage Group LG04"/>
</dbReference>
<organism evidence="1 2">
    <name type="scientific">Cichorium intybus</name>
    <name type="common">Chicory</name>
    <dbReference type="NCBI Taxonomy" id="13427"/>
    <lineage>
        <taxon>Eukaryota</taxon>
        <taxon>Viridiplantae</taxon>
        <taxon>Streptophyta</taxon>
        <taxon>Embryophyta</taxon>
        <taxon>Tracheophyta</taxon>
        <taxon>Spermatophyta</taxon>
        <taxon>Magnoliopsida</taxon>
        <taxon>eudicotyledons</taxon>
        <taxon>Gunneridae</taxon>
        <taxon>Pentapetalae</taxon>
        <taxon>asterids</taxon>
        <taxon>campanulids</taxon>
        <taxon>Asterales</taxon>
        <taxon>Asteraceae</taxon>
        <taxon>Cichorioideae</taxon>
        <taxon>Cichorieae</taxon>
        <taxon>Cichoriinae</taxon>
        <taxon>Cichorium</taxon>
    </lineage>
</organism>
<proteinExistence type="predicted"/>